<comment type="caution">
    <text evidence="1">The sequence shown here is derived from an EMBL/GenBank/DDBJ whole genome shotgun (WGS) entry which is preliminary data.</text>
</comment>
<dbReference type="AlphaFoldDB" id="A0A2H0TJ91"/>
<proteinExistence type="predicted"/>
<dbReference type="Proteomes" id="UP000228909">
    <property type="component" value="Unassembled WGS sequence"/>
</dbReference>
<sequence>MIDKKVMEILRGHIGKRVSVMHVWYGRLQRDKSVLRAVNDFVNIELESTGIPFVGYGSAICSIIEEENGEVLYENLLIPNDYDLRRDEEIDAMVEATFGPDIALEQRQKRWAGKQKWEAQVTQLNKEAKTKTSGFMEEGENLIKPELKEEWKEFVSNNTKDFYSAGVVEASLRVMRALSEGKTPKEAEETVYEMGITGFQMGCVVQTFTHFHPRGEEFRQYWNRQYLSEEEAEKAKGVVNPAILTISSK</sequence>
<dbReference type="InterPro" id="IPR057385">
    <property type="entry name" value="Tad4-like"/>
</dbReference>
<organism evidence="1 2">
    <name type="scientific">Candidatus Nealsonbacteria bacterium CG10_big_fil_rev_8_21_14_0_10_37_25</name>
    <dbReference type="NCBI Taxonomy" id="1974711"/>
    <lineage>
        <taxon>Bacteria</taxon>
        <taxon>Candidatus Nealsoniibacteriota</taxon>
    </lineage>
</organism>
<name>A0A2H0TJ91_9BACT</name>
<dbReference type="EMBL" id="PFCK01000043">
    <property type="protein sequence ID" value="PIR71622.1"/>
    <property type="molecule type" value="Genomic_DNA"/>
</dbReference>
<evidence type="ECO:0000313" key="1">
    <source>
        <dbReference type="EMBL" id="PIR71622.1"/>
    </source>
</evidence>
<accession>A0A2H0TJ91</accession>
<evidence type="ECO:0000313" key="2">
    <source>
        <dbReference type="Proteomes" id="UP000228909"/>
    </source>
</evidence>
<gene>
    <name evidence="1" type="ORF">COU43_01560</name>
</gene>
<reference evidence="2" key="1">
    <citation type="submission" date="2017-09" db="EMBL/GenBank/DDBJ databases">
        <title>Depth-based differentiation of microbial function through sediment-hosted aquifers and enrichment of novel symbionts in the deep terrestrial subsurface.</title>
        <authorList>
            <person name="Probst A.J."/>
            <person name="Ladd B."/>
            <person name="Jarett J.K."/>
            <person name="Geller-Mcgrath D.E."/>
            <person name="Sieber C.M.K."/>
            <person name="Emerson J.B."/>
            <person name="Anantharaman K."/>
            <person name="Thomas B.C."/>
            <person name="Malmstrom R."/>
            <person name="Stieglmeier M."/>
            <person name="Klingl A."/>
            <person name="Woyke T."/>
            <person name="Ryan C.M."/>
            <person name="Banfield J.F."/>
        </authorList>
    </citation>
    <scope>NUCLEOTIDE SEQUENCE [LARGE SCALE GENOMIC DNA]</scope>
</reference>
<dbReference type="Pfam" id="PF25186">
    <property type="entry name" value="Tad4"/>
    <property type="match status" value="1"/>
</dbReference>
<protein>
    <submittedName>
        <fullName evidence="1">Uncharacterized protein</fullName>
    </submittedName>
</protein>